<proteinExistence type="predicted"/>
<dbReference type="PROSITE" id="PS50093">
    <property type="entry name" value="PKD"/>
    <property type="match status" value="1"/>
</dbReference>
<dbReference type="InterPro" id="IPR035986">
    <property type="entry name" value="PKD_dom_sf"/>
</dbReference>
<name>A0A7W7L3F7_9MICC</name>
<gene>
    <name evidence="2" type="ORF">BJ976_001145</name>
</gene>
<reference evidence="2 3" key="1">
    <citation type="submission" date="2020-08" db="EMBL/GenBank/DDBJ databases">
        <title>Sequencing the genomes of 1000 actinobacteria strains.</title>
        <authorList>
            <person name="Klenk H.-P."/>
        </authorList>
    </citation>
    <scope>NUCLEOTIDE SEQUENCE [LARGE SCALE GENOMIC DNA]</scope>
    <source>
        <strain evidence="2 3">DSM 19079</strain>
    </source>
</reference>
<dbReference type="InterPro" id="IPR000601">
    <property type="entry name" value="PKD_dom"/>
</dbReference>
<accession>A0A7W7L3F7</accession>
<protein>
    <recommendedName>
        <fullName evidence="1">PKD domain-containing protein</fullName>
    </recommendedName>
</protein>
<organism evidence="2 3">
    <name type="scientific">Micrococcus flavus</name>
    <dbReference type="NCBI Taxonomy" id="384602"/>
    <lineage>
        <taxon>Bacteria</taxon>
        <taxon>Bacillati</taxon>
        <taxon>Actinomycetota</taxon>
        <taxon>Actinomycetes</taxon>
        <taxon>Micrococcales</taxon>
        <taxon>Micrococcaceae</taxon>
        <taxon>Micrococcus</taxon>
    </lineage>
</organism>
<comment type="caution">
    <text evidence="2">The sequence shown here is derived from an EMBL/GenBank/DDBJ whole genome shotgun (WGS) entry which is preliminary data.</text>
</comment>
<dbReference type="Gene3D" id="2.60.40.10">
    <property type="entry name" value="Immunoglobulins"/>
    <property type="match status" value="1"/>
</dbReference>
<dbReference type="AlphaFoldDB" id="A0A7W7L3F7"/>
<feature type="domain" description="PKD" evidence="1">
    <location>
        <begin position="128"/>
        <end position="176"/>
    </location>
</feature>
<evidence type="ECO:0000259" key="1">
    <source>
        <dbReference type="PROSITE" id="PS50093"/>
    </source>
</evidence>
<dbReference type="EMBL" id="JACHMC010000001">
    <property type="protein sequence ID" value="MBB4882794.1"/>
    <property type="molecule type" value="Genomic_DNA"/>
</dbReference>
<evidence type="ECO:0000313" key="2">
    <source>
        <dbReference type="EMBL" id="MBB4882794.1"/>
    </source>
</evidence>
<dbReference type="Proteomes" id="UP000560081">
    <property type="component" value="Unassembled WGS sequence"/>
</dbReference>
<dbReference type="SUPFAM" id="SSF49299">
    <property type="entry name" value="PKD domain"/>
    <property type="match status" value="1"/>
</dbReference>
<dbReference type="Pfam" id="PF00801">
    <property type="entry name" value="PKD"/>
    <property type="match status" value="1"/>
</dbReference>
<evidence type="ECO:0000313" key="3">
    <source>
        <dbReference type="Proteomes" id="UP000560081"/>
    </source>
</evidence>
<dbReference type="InterPro" id="IPR013783">
    <property type="entry name" value="Ig-like_fold"/>
</dbReference>
<keyword evidence="3" id="KW-1185">Reference proteome</keyword>
<dbReference type="RefSeq" id="WP_229667062.1">
    <property type="nucleotide sequence ID" value="NZ_BMLA01000001.1"/>
</dbReference>
<sequence>MSGCLESLAGEPGIDGCLGQEDAFCPGEDSTWVVPETTDTAAPGEPPTYGMRQCTQSGAGPDPAADGVDARPAVSIDDVAELFAPEPRILSDDEGRGVRNAETNFYTEGEVRTLRTTMNGEEVDLRLTPIQYIWDYGDGSAPHVTSVPGSAQPGFDVPTATSHVYEETGAYPVTLTTVYVGEVRYAGGDWQRIDGQITRTAAPETADIWTTSTRNVAEDCAADPGAWGCTGPVENP</sequence>
<dbReference type="GO" id="GO:0005975">
    <property type="term" value="P:carbohydrate metabolic process"/>
    <property type="evidence" value="ECO:0007669"/>
    <property type="project" value="UniProtKB-ARBA"/>
</dbReference>